<keyword evidence="2" id="KW-1185">Reference proteome</keyword>
<accession>A0A4Z1BH75</accession>
<dbReference type="Proteomes" id="UP000297459">
    <property type="component" value="Unassembled WGS sequence"/>
</dbReference>
<comment type="caution">
    <text evidence="1">The sequence shown here is derived from an EMBL/GenBank/DDBJ whole genome shotgun (WGS) entry which is preliminary data.</text>
</comment>
<evidence type="ECO:0000313" key="2">
    <source>
        <dbReference type="Proteomes" id="UP000297459"/>
    </source>
</evidence>
<dbReference type="RefSeq" id="WP_126564683.1">
    <property type="nucleotide sequence ID" value="NZ_BMCY01000003.1"/>
</dbReference>
<evidence type="ECO:0000313" key="1">
    <source>
        <dbReference type="EMBL" id="TGN27017.1"/>
    </source>
</evidence>
<name>A0A4Z1BH75_9STAP</name>
<dbReference type="AlphaFoldDB" id="A0A4Z1BH75"/>
<gene>
    <name evidence="1" type="ORF">E2558_08560</name>
</gene>
<dbReference type="EMBL" id="SRPJ01000003">
    <property type="protein sequence ID" value="TGN27017.1"/>
    <property type="molecule type" value="Genomic_DNA"/>
</dbReference>
<organism evidence="1 2">
    <name type="scientific">Staphylococcus pragensis</name>
    <dbReference type="NCBI Taxonomy" id="1611836"/>
    <lineage>
        <taxon>Bacteria</taxon>
        <taxon>Bacillati</taxon>
        <taxon>Bacillota</taxon>
        <taxon>Bacilli</taxon>
        <taxon>Bacillales</taxon>
        <taxon>Staphylococcaceae</taxon>
        <taxon>Staphylococcus</taxon>
    </lineage>
</organism>
<reference evidence="1 2" key="1">
    <citation type="submission" date="2019-04" db="EMBL/GenBank/DDBJ databases">
        <title>Genomic characterization of Staphylococcus petrasii strains.</title>
        <authorList>
            <person name="Vrbovska V."/>
            <person name="Kovarovic V."/>
            <person name="Maslanova I."/>
            <person name="Indrakova A."/>
            <person name="Petras P."/>
            <person name="Sedo O."/>
            <person name="Svec P."/>
            <person name="Fisarova L."/>
            <person name="Sedlacek I."/>
            <person name="Doskar J."/>
            <person name="Pantucek R."/>
        </authorList>
    </citation>
    <scope>NUCLEOTIDE SEQUENCE [LARGE SCALE GENOMIC DNA]</scope>
    <source>
        <strain evidence="1 2">CCM 8529</strain>
    </source>
</reference>
<sequence>MLYDIITEQLAKYNETPSSIVCYYEQIDFGLTQGNEQHLLECYFQRIFHYLNHLDNTRYLLQQIATTPHELTEWYVLHSYVLGND</sequence>
<proteinExistence type="predicted"/>
<protein>
    <submittedName>
        <fullName evidence="1">Uncharacterized protein</fullName>
    </submittedName>
</protein>